<dbReference type="AlphaFoldDB" id="A0A4Q2U5H5"/>
<organism evidence="2 3">
    <name type="scientific">Lichenibacterium minor</name>
    <dbReference type="NCBI Taxonomy" id="2316528"/>
    <lineage>
        <taxon>Bacteria</taxon>
        <taxon>Pseudomonadati</taxon>
        <taxon>Pseudomonadota</taxon>
        <taxon>Alphaproteobacteria</taxon>
        <taxon>Hyphomicrobiales</taxon>
        <taxon>Lichenihabitantaceae</taxon>
        <taxon>Lichenibacterium</taxon>
    </lineage>
</organism>
<reference evidence="2 3" key="2">
    <citation type="submission" date="2019-02" db="EMBL/GenBank/DDBJ databases">
        <title>'Lichenibacterium ramalinii' gen. nov. sp. nov., 'Lichenibacterium minor' gen. nov. sp. nov.</title>
        <authorList>
            <person name="Pankratov T."/>
        </authorList>
    </citation>
    <scope>NUCLEOTIDE SEQUENCE [LARGE SCALE GENOMIC DNA]</scope>
    <source>
        <strain evidence="2 3">RmlP026</strain>
    </source>
</reference>
<dbReference type="OrthoDB" id="6058957at2"/>
<sequence length="54" mass="6014">MLSEEAYARVQAMAESNHVSAAWVMRAAIMRFLDQHSDQSELPLRLPKTGKVAA</sequence>
<reference evidence="2 3" key="1">
    <citation type="submission" date="2018-12" db="EMBL/GenBank/DDBJ databases">
        <authorList>
            <person name="Grouzdev D.S."/>
            <person name="Krutkina M.S."/>
        </authorList>
    </citation>
    <scope>NUCLEOTIDE SEQUENCE [LARGE SCALE GENOMIC DNA]</scope>
    <source>
        <strain evidence="2 3">RmlP026</strain>
    </source>
</reference>
<accession>A0A4Q2U5H5</accession>
<dbReference type="EMBL" id="QYBB01000028">
    <property type="protein sequence ID" value="RYC30301.1"/>
    <property type="molecule type" value="Genomic_DNA"/>
</dbReference>
<feature type="domain" description="Ribbon-helix-helix protein CopG" evidence="1">
    <location>
        <begin position="2"/>
        <end position="35"/>
    </location>
</feature>
<protein>
    <submittedName>
        <fullName evidence="2">Ribbon-helix-helix protein, CopG family</fullName>
    </submittedName>
</protein>
<dbReference type="Proteomes" id="UP000290759">
    <property type="component" value="Unassembled WGS sequence"/>
</dbReference>
<dbReference type="GO" id="GO:0006355">
    <property type="term" value="P:regulation of DNA-templated transcription"/>
    <property type="evidence" value="ECO:0007669"/>
    <property type="project" value="InterPro"/>
</dbReference>
<dbReference type="InterPro" id="IPR002145">
    <property type="entry name" value="CopG"/>
</dbReference>
<comment type="caution">
    <text evidence="2">The sequence shown here is derived from an EMBL/GenBank/DDBJ whole genome shotgun (WGS) entry which is preliminary data.</text>
</comment>
<dbReference type="Pfam" id="PF01402">
    <property type="entry name" value="RHH_1"/>
    <property type="match status" value="1"/>
</dbReference>
<proteinExistence type="predicted"/>
<name>A0A4Q2U5H5_9HYPH</name>
<evidence type="ECO:0000259" key="1">
    <source>
        <dbReference type="Pfam" id="PF01402"/>
    </source>
</evidence>
<evidence type="ECO:0000313" key="3">
    <source>
        <dbReference type="Proteomes" id="UP000290759"/>
    </source>
</evidence>
<keyword evidence="3" id="KW-1185">Reference proteome</keyword>
<evidence type="ECO:0000313" key="2">
    <source>
        <dbReference type="EMBL" id="RYC30301.1"/>
    </source>
</evidence>
<gene>
    <name evidence="2" type="ORF">D3273_19675</name>
</gene>